<protein>
    <submittedName>
        <fullName evidence="1">Uncharacterized protein</fullName>
    </submittedName>
</protein>
<comment type="caution">
    <text evidence="1">The sequence shown here is derived from an EMBL/GenBank/DDBJ whole genome shotgun (WGS) entry which is preliminary data.</text>
</comment>
<evidence type="ECO:0000313" key="1">
    <source>
        <dbReference type="EMBL" id="MPN38256.1"/>
    </source>
</evidence>
<organism evidence="1">
    <name type="scientific">bioreactor metagenome</name>
    <dbReference type="NCBI Taxonomy" id="1076179"/>
    <lineage>
        <taxon>unclassified sequences</taxon>
        <taxon>metagenomes</taxon>
        <taxon>ecological metagenomes</taxon>
    </lineage>
</organism>
<gene>
    <name evidence="1" type="ORF">SDC9_185780</name>
</gene>
<dbReference type="EMBL" id="VSSQ01093370">
    <property type="protein sequence ID" value="MPN38256.1"/>
    <property type="molecule type" value="Genomic_DNA"/>
</dbReference>
<dbReference type="AlphaFoldDB" id="A0A645HI41"/>
<reference evidence="1" key="1">
    <citation type="submission" date="2019-08" db="EMBL/GenBank/DDBJ databases">
        <authorList>
            <person name="Kucharzyk K."/>
            <person name="Murdoch R.W."/>
            <person name="Higgins S."/>
            <person name="Loffler F."/>
        </authorList>
    </citation>
    <scope>NUCLEOTIDE SEQUENCE</scope>
</reference>
<accession>A0A645HI41</accession>
<sequence length="119" mass="12994">MLPSGGQGHAAPVGIGPICRIVKIRQRQIIIQPNQSFLIERGDDLFIFLRGILIALQIDRGLRIRPPGHGEKGSLGKVQQQINLRLRHLQSPSATPAATAAAAMLMLTAHAYTFHLQSF</sequence>
<name>A0A645HI41_9ZZZZ</name>
<proteinExistence type="predicted"/>